<name>A0ABV5LWG0_9ACTN</name>
<dbReference type="Pfam" id="PF00756">
    <property type="entry name" value="Esterase"/>
    <property type="match status" value="1"/>
</dbReference>
<comment type="caution">
    <text evidence="3">The sequence shown here is derived from an EMBL/GenBank/DDBJ whole genome shotgun (WGS) entry which is preliminary data.</text>
</comment>
<organism evidence="3 4">
    <name type="scientific">Kineococcus gynurae</name>
    <dbReference type="NCBI Taxonomy" id="452979"/>
    <lineage>
        <taxon>Bacteria</taxon>
        <taxon>Bacillati</taxon>
        <taxon>Actinomycetota</taxon>
        <taxon>Actinomycetes</taxon>
        <taxon>Kineosporiales</taxon>
        <taxon>Kineosporiaceae</taxon>
        <taxon>Kineococcus</taxon>
    </lineage>
</organism>
<dbReference type="InterPro" id="IPR029058">
    <property type="entry name" value="AB_hydrolase_fold"/>
</dbReference>
<gene>
    <name evidence="3" type="ORF">ACFFVI_15625</name>
</gene>
<protein>
    <submittedName>
        <fullName evidence="3">Alpha/beta hydrolase</fullName>
    </submittedName>
</protein>
<feature type="transmembrane region" description="Helical" evidence="2">
    <location>
        <begin position="23"/>
        <end position="43"/>
    </location>
</feature>
<dbReference type="PANTHER" id="PTHR48098">
    <property type="entry name" value="ENTEROCHELIN ESTERASE-RELATED"/>
    <property type="match status" value="1"/>
</dbReference>
<dbReference type="Gene3D" id="3.40.50.1820">
    <property type="entry name" value="alpha/beta hydrolase"/>
    <property type="match status" value="1"/>
</dbReference>
<proteinExistence type="predicted"/>
<feature type="region of interest" description="Disordered" evidence="1">
    <location>
        <begin position="50"/>
        <end position="76"/>
    </location>
</feature>
<dbReference type="InterPro" id="IPR000801">
    <property type="entry name" value="Esterase-like"/>
</dbReference>
<keyword evidence="2" id="KW-1133">Transmembrane helix</keyword>
<dbReference type="SUPFAM" id="SSF53474">
    <property type="entry name" value="alpha/beta-Hydrolases"/>
    <property type="match status" value="1"/>
</dbReference>
<dbReference type="GO" id="GO:0016787">
    <property type="term" value="F:hydrolase activity"/>
    <property type="evidence" value="ECO:0007669"/>
    <property type="project" value="UniProtKB-KW"/>
</dbReference>
<keyword evidence="3" id="KW-0378">Hydrolase</keyword>
<keyword evidence="2" id="KW-0472">Membrane</keyword>
<accession>A0ABV5LWG0</accession>
<sequence>MNRSRTYLDPNQDADRPRLPRRAVVAAGVGASVLAVGAAALAVRRLRADDSVRTGPVAGPSEAPTAPTTSAGCPSSSDLRFDTALTAADGHQVPYSVSLPADYADGCSTYPVLYALHGRDESNATFLDDAESVRAAVRDGALADAVIVTADSNRDGRWEGRYDTDFVDELIPHVERTYRVTPGPAHRLLVGFSMGGHGAFRFALEHPQDFAAVWSVDGAMARSPEDYLEFLDRVRAVYPGDPQLRLVGGNLNGDRVEQVVDLFRQNGIDFPYERLPLEHEFPLFVEADRRAGWPTLRWMNQRLGTTD</sequence>
<evidence type="ECO:0000256" key="1">
    <source>
        <dbReference type="SAM" id="MobiDB-lite"/>
    </source>
</evidence>
<evidence type="ECO:0000313" key="4">
    <source>
        <dbReference type="Proteomes" id="UP001589748"/>
    </source>
</evidence>
<evidence type="ECO:0000256" key="2">
    <source>
        <dbReference type="SAM" id="Phobius"/>
    </source>
</evidence>
<feature type="compositionally biased region" description="Polar residues" evidence="1">
    <location>
        <begin position="66"/>
        <end position="76"/>
    </location>
</feature>
<dbReference type="EMBL" id="JBHMDM010000007">
    <property type="protein sequence ID" value="MFB9378398.1"/>
    <property type="molecule type" value="Genomic_DNA"/>
</dbReference>
<dbReference type="Proteomes" id="UP001589748">
    <property type="component" value="Unassembled WGS sequence"/>
</dbReference>
<reference evidence="3 4" key="1">
    <citation type="submission" date="2024-09" db="EMBL/GenBank/DDBJ databases">
        <authorList>
            <person name="Sun Q."/>
            <person name="Mori K."/>
        </authorList>
    </citation>
    <scope>NUCLEOTIDE SEQUENCE [LARGE SCALE GENOMIC DNA]</scope>
    <source>
        <strain evidence="3 4">TISTR 1856</strain>
    </source>
</reference>
<evidence type="ECO:0000313" key="3">
    <source>
        <dbReference type="EMBL" id="MFB9378398.1"/>
    </source>
</evidence>
<keyword evidence="2" id="KW-0812">Transmembrane</keyword>
<dbReference type="InterPro" id="IPR050583">
    <property type="entry name" value="Mycobacterial_A85_antigen"/>
</dbReference>
<dbReference type="PANTHER" id="PTHR48098:SF1">
    <property type="entry name" value="DIACYLGLYCEROL ACYLTRANSFERASE_MYCOLYLTRANSFERASE AG85A"/>
    <property type="match status" value="1"/>
</dbReference>
<keyword evidence="4" id="KW-1185">Reference proteome</keyword>
<dbReference type="RefSeq" id="WP_380136996.1">
    <property type="nucleotide sequence ID" value="NZ_JBHLUI010000008.1"/>
</dbReference>